<dbReference type="AlphaFoldDB" id="A0A852RDV3"/>
<gene>
    <name evidence="1" type="ORF">BJ958_003307</name>
</gene>
<comment type="caution">
    <text evidence="1">The sequence shown here is derived from an EMBL/GenBank/DDBJ whole genome shotgun (WGS) entry which is preliminary data.</text>
</comment>
<dbReference type="Proteomes" id="UP000582231">
    <property type="component" value="Unassembled WGS sequence"/>
</dbReference>
<accession>A0A852RDV3</accession>
<evidence type="ECO:0000313" key="1">
    <source>
        <dbReference type="EMBL" id="NYD31761.1"/>
    </source>
</evidence>
<proteinExistence type="predicted"/>
<evidence type="ECO:0008006" key="3">
    <source>
        <dbReference type="Google" id="ProtNLM"/>
    </source>
</evidence>
<keyword evidence="2" id="KW-1185">Reference proteome</keyword>
<dbReference type="RefSeq" id="WP_179728031.1">
    <property type="nucleotide sequence ID" value="NZ_BAABEF010000001.1"/>
</dbReference>
<reference evidence="1 2" key="1">
    <citation type="submission" date="2020-07" db="EMBL/GenBank/DDBJ databases">
        <title>Sequencing the genomes of 1000 actinobacteria strains.</title>
        <authorList>
            <person name="Klenk H.-P."/>
        </authorList>
    </citation>
    <scope>NUCLEOTIDE SEQUENCE [LARGE SCALE GENOMIC DNA]</scope>
    <source>
        <strain evidence="1 2">DSM 19082</strain>
    </source>
</reference>
<protein>
    <recommendedName>
        <fullName evidence="3">DUF4878 domain-containing protein</fullName>
    </recommendedName>
</protein>
<evidence type="ECO:0000313" key="2">
    <source>
        <dbReference type="Proteomes" id="UP000582231"/>
    </source>
</evidence>
<dbReference type="EMBL" id="JACCBF010000001">
    <property type="protein sequence ID" value="NYD31761.1"/>
    <property type="molecule type" value="Genomic_DNA"/>
</dbReference>
<sequence>MTSVSRRPVLVAAAVAVVVVAVLVTFVVLAGRDDSAARDAAERYLDVLSDDSQDPAALADLVSVGDPSALERADALLAAASERISDVTLGDSREVTTARTTSDVAFDRFEQVEVRYRLAGERHRATITLGLPRSGSDDDWRVVTPLAGEVDWNSASWGSAQLDLSVGDIAVTEPGRSTYEPDAQLVHPGVYPVRASVGPYFGSDETDLAVAAGTSTTPLPEFRLAPTAEGTAVIAEQVRAAFEPCARGTASCPATALVDDDELPTGWWHGLVRDPSVAIDGSTITLRDGAFRYASTGGERTVRFGGTGQVTLDPGTGEPGVAVPLHLERS</sequence>
<name>A0A852RDV3_9ACTN</name>
<organism evidence="1 2">
    <name type="scientific">Nocardioides kongjuensis</name>
    <dbReference type="NCBI Taxonomy" id="349522"/>
    <lineage>
        <taxon>Bacteria</taxon>
        <taxon>Bacillati</taxon>
        <taxon>Actinomycetota</taxon>
        <taxon>Actinomycetes</taxon>
        <taxon>Propionibacteriales</taxon>
        <taxon>Nocardioidaceae</taxon>
        <taxon>Nocardioides</taxon>
    </lineage>
</organism>